<protein>
    <submittedName>
        <fullName evidence="1">Uncharacterized protein</fullName>
    </submittedName>
</protein>
<evidence type="ECO:0000313" key="1">
    <source>
        <dbReference type="EMBL" id="TYH98497.1"/>
    </source>
</evidence>
<accession>A0A5D2N3N6</accession>
<organism evidence="1 2">
    <name type="scientific">Gossypium tomentosum</name>
    <name type="common">Hawaiian cotton</name>
    <name type="synonym">Gossypium sandvicense</name>
    <dbReference type="NCBI Taxonomy" id="34277"/>
    <lineage>
        <taxon>Eukaryota</taxon>
        <taxon>Viridiplantae</taxon>
        <taxon>Streptophyta</taxon>
        <taxon>Embryophyta</taxon>
        <taxon>Tracheophyta</taxon>
        <taxon>Spermatophyta</taxon>
        <taxon>Magnoliopsida</taxon>
        <taxon>eudicotyledons</taxon>
        <taxon>Gunneridae</taxon>
        <taxon>Pentapetalae</taxon>
        <taxon>rosids</taxon>
        <taxon>malvids</taxon>
        <taxon>Malvales</taxon>
        <taxon>Malvaceae</taxon>
        <taxon>Malvoideae</taxon>
        <taxon>Gossypium</taxon>
    </lineage>
</organism>
<evidence type="ECO:0000313" key="2">
    <source>
        <dbReference type="Proteomes" id="UP000322667"/>
    </source>
</evidence>
<proteinExistence type="predicted"/>
<dbReference type="GO" id="GO:0005634">
    <property type="term" value="C:nucleus"/>
    <property type="evidence" value="ECO:0007669"/>
    <property type="project" value="TreeGrafter"/>
</dbReference>
<keyword evidence="2" id="KW-1185">Reference proteome</keyword>
<dbReference type="EMBL" id="CM017620">
    <property type="protein sequence ID" value="TYH98497.1"/>
    <property type="molecule type" value="Genomic_DNA"/>
</dbReference>
<dbReference type="AlphaFoldDB" id="A0A5D2N3N6"/>
<reference evidence="1 2" key="1">
    <citation type="submission" date="2019-07" db="EMBL/GenBank/DDBJ databases">
        <title>WGS assembly of Gossypium tomentosum.</title>
        <authorList>
            <person name="Chen Z.J."/>
            <person name="Sreedasyam A."/>
            <person name="Ando A."/>
            <person name="Song Q."/>
            <person name="De L."/>
            <person name="Hulse-Kemp A."/>
            <person name="Ding M."/>
            <person name="Ye W."/>
            <person name="Kirkbride R."/>
            <person name="Jenkins J."/>
            <person name="Plott C."/>
            <person name="Lovell J."/>
            <person name="Lin Y.-M."/>
            <person name="Vaughn R."/>
            <person name="Liu B."/>
            <person name="Li W."/>
            <person name="Simpson S."/>
            <person name="Scheffler B."/>
            <person name="Saski C."/>
            <person name="Grover C."/>
            <person name="Hu G."/>
            <person name="Conover J."/>
            <person name="Carlson J."/>
            <person name="Shu S."/>
            <person name="Boston L."/>
            <person name="Williams M."/>
            <person name="Peterson D."/>
            <person name="Mcgee K."/>
            <person name="Jones D."/>
            <person name="Wendel J."/>
            <person name="Stelly D."/>
            <person name="Grimwood J."/>
            <person name="Schmutz J."/>
        </authorList>
    </citation>
    <scope>NUCLEOTIDE SEQUENCE [LARGE SCALE GENOMIC DNA]</scope>
    <source>
        <strain evidence="1">7179.01</strain>
    </source>
</reference>
<dbReference type="PANTHER" id="PTHR12849:SF0">
    <property type="entry name" value="LARIAT DEBRANCHING ENZYME"/>
    <property type="match status" value="1"/>
</dbReference>
<sequence>MSGSMMFTSSCKGKDTVCNCIEAVEGVWISSCVSCVYHVWEYDVHKLMQLEELIDIFLSHDWLLGTLIMGTGNNLFATKTFQR</sequence>
<dbReference type="GO" id="GO:0008419">
    <property type="term" value="F:RNA lariat debranching enzyme activity"/>
    <property type="evidence" value="ECO:0007669"/>
    <property type="project" value="TreeGrafter"/>
</dbReference>
<dbReference type="Proteomes" id="UP000322667">
    <property type="component" value="Chromosome A11"/>
</dbReference>
<dbReference type="PANTHER" id="PTHR12849">
    <property type="entry name" value="RNA LARIAT DEBRANCHING ENZYME"/>
    <property type="match status" value="1"/>
</dbReference>
<name>A0A5D2N3N6_GOSTO</name>
<gene>
    <name evidence="1" type="ORF">ES332_A11G000500v1</name>
</gene>
<dbReference type="GO" id="GO:0000398">
    <property type="term" value="P:mRNA splicing, via spliceosome"/>
    <property type="evidence" value="ECO:0007669"/>
    <property type="project" value="TreeGrafter"/>
</dbReference>